<sequence length="480" mass="54214">MGKELFKHMRKREYPCVCCKKRTNQRDRRTVTAAQRLVLQKWTVGDVSEDEVLCSLCRVKVHSHLKRRKSEQQNLEHELRDTAPFSPPERKQINARNAAIHKTSTLNRTSIVDMLMYLREIALLNGGKRIDFDDPNALSDQEYVNLTGINKVSFDDLLSAVDGKKGEKQMSTADANTSRLVTKIRWVVESANARIKRWKFFDRVLPSSQVPFISDFIKIVCGISNKYFPPLSTGCTEEDSLVAAKMQYLSRQINQLKEEVEERKLDTRSAIWKHPDELQDFPPILCPVPVENVVLSSTCSRKIGDSCSFSCTQGLLFTTLDNIVCTSDGTWDLNPTTLCLQKAALYLQVRSKRVKRDINDECAEAGDCSNEEIREIGVTDVCAWMKNRLCSQLNCQPGFICVTTVKDCANLNYYRVACQEILCPVPVGNAVLSSTGSRKSGVSCSFSCTEGHLSTTLDNIRCTSKGTWNLNSTTFYLRKI</sequence>
<feature type="region of interest" description="Disordered" evidence="5">
    <location>
        <begin position="67"/>
        <end position="90"/>
    </location>
</feature>
<dbReference type="Pfam" id="PF13359">
    <property type="entry name" value="DDE_Tnp_4"/>
    <property type="match status" value="1"/>
</dbReference>
<dbReference type="SMART" id="SM00032">
    <property type="entry name" value="CCP"/>
    <property type="match status" value="2"/>
</dbReference>
<evidence type="ECO:0000313" key="7">
    <source>
        <dbReference type="EnsemblMetazoa" id="G19454.1:cds"/>
    </source>
</evidence>
<dbReference type="EnsemblMetazoa" id="G19454.1">
    <property type="protein sequence ID" value="G19454.1:cds"/>
    <property type="gene ID" value="G19454"/>
</dbReference>
<evidence type="ECO:0000256" key="5">
    <source>
        <dbReference type="SAM" id="MobiDB-lite"/>
    </source>
</evidence>
<proteinExistence type="predicted"/>
<accession>A0A8W8JJ17</accession>
<dbReference type="Pfam" id="PF00084">
    <property type="entry name" value="Sushi"/>
    <property type="match status" value="2"/>
</dbReference>
<dbReference type="GO" id="GO:0046872">
    <property type="term" value="F:metal ion binding"/>
    <property type="evidence" value="ECO:0007669"/>
    <property type="project" value="UniProtKB-KW"/>
</dbReference>
<feature type="compositionally biased region" description="Basic and acidic residues" evidence="5">
    <location>
        <begin position="70"/>
        <end position="81"/>
    </location>
</feature>
<protein>
    <recommendedName>
        <fullName evidence="6">Sushi domain-containing protein</fullName>
    </recommendedName>
</protein>
<dbReference type="PROSITE" id="PS50923">
    <property type="entry name" value="SUSHI"/>
    <property type="match status" value="1"/>
</dbReference>
<dbReference type="Gene3D" id="2.10.70.10">
    <property type="entry name" value="Complement Module, domain 1"/>
    <property type="match status" value="1"/>
</dbReference>
<keyword evidence="4" id="KW-0768">Sushi</keyword>
<dbReference type="CDD" id="cd00033">
    <property type="entry name" value="CCP"/>
    <property type="match status" value="2"/>
</dbReference>
<comment type="cofactor">
    <cofactor evidence="1">
        <name>a divalent metal cation</name>
        <dbReference type="ChEBI" id="CHEBI:60240"/>
    </cofactor>
</comment>
<keyword evidence="3" id="KW-1015">Disulfide bond</keyword>
<evidence type="ECO:0000259" key="6">
    <source>
        <dbReference type="PROSITE" id="PS50923"/>
    </source>
</evidence>
<feature type="domain" description="Sushi" evidence="6">
    <location>
        <begin position="284"/>
        <end position="341"/>
    </location>
</feature>
<keyword evidence="2" id="KW-0479">Metal-binding</keyword>
<keyword evidence="8" id="KW-1185">Reference proteome</keyword>
<dbReference type="AlphaFoldDB" id="A0A8W8JJ17"/>
<organism evidence="7 8">
    <name type="scientific">Magallana gigas</name>
    <name type="common">Pacific oyster</name>
    <name type="synonym">Crassostrea gigas</name>
    <dbReference type="NCBI Taxonomy" id="29159"/>
    <lineage>
        <taxon>Eukaryota</taxon>
        <taxon>Metazoa</taxon>
        <taxon>Spiralia</taxon>
        <taxon>Lophotrochozoa</taxon>
        <taxon>Mollusca</taxon>
        <taxon>Bivalvia</taxon>
        <taxon>Autobranchia</taxon>
        <taxon>Pteriomorphia</taxon>
        <taxon>Ostreida</taxon>
        <taxon>Ostreoidea</taxon>
        <taxon>Ostreidae</taxon>
        <taxon>Magallana</taxon>
    </lineage>
</organism>
<evidence type="ECO:0000313" key="8">
    <source>
        <dbReference type="Proteomes" id="UP000005408"/>
    </source>
</evidence>
<evidence type="ECO:0000256" key="4">
    <source>
        <dbReference type="PROSITE-ProRule" id="PRU00302"/>
    </source>
</evidence>
<comment type="caution">
    <text evidence="4">Lacks conserved residue(s) required for the propagation of feature annotation.</text>
</comment>
<dbReference type="Proteomes" id="UP000005408">
    <property type="component" value="Unassembled WGS sequence"/>
</dbReference>
<name>A0A8W8JJ17_MAGGI</name>
<dbReference type="SUPFAM" id="SSF57535">
    <property type="entry name" value="Complement control module/SCR domain"/>
    <property type="match status" value="2"/>
</dbReference>
<evidence type="ECO:0000256" key="2">
    <source>
        <dbReference type="ARBA" id="ARBA00022723"/>
    </source>
</evidence>
<dbReference type="InterPro" id="IPR000436">
    <property type="entry name" value="Sushi_SCR_CCP_dom"/>
</dbReference>
<reference evidence="7" key="1">
    <citation type="submission" date="2022-08" db="UniProtKB">
        <authorList>
            <consortium name="EnsemblMetazoa"/>
        </authorList>
    </citation>
    <scope>IDENTIFICATION</scope>
    <source>
        <strain evidence="7">05x7-T-G4-1.051#20</strain>
    </source>
</reference>
<dbReference type="InterPro" id="IPR035976">
    <property type="entry name" value="Sushi/SCR/CCP_sf"/>
</dbReference>
<evidence type="ECO:0000256" key="3">
    <source>
        <dbReference type="ARBA" id="ARBA00023157"/>
    </source>
</evidence>
<evidence type="ECO:0000256" key="1">
    <source>
        <dbReference type="ARBA" id="ARBA00001968"/>
    </source>
</evidence>
<dbReference type="InterPro" id="IPR027806">
    <property type="entry name" value="HARBI1_dom"/>
</dbReference>